<dbReference type="OrthoDB" id="537032at2759"/>
<dbReference type="PANTHER" id="PTHR12560">
    <property type="entry name" value="LONGEVITY ASSURANCE FACTOR 1 LAG1"/>
    <property type="match status" value="1"/>
</dbReference>
<dbReference type="EMBL" id="ML977317">
    <property type="protein sequence ID" value="KAF2118618.1"/>
    <property type="molecule type" value="Genomic_DNA"/>
</dbReference>
<name>A0A6A5ZJK7_9PLEO</name>
<evidence type="ECO:0000256" key="1">
    <source>
        <dbReference type="ARBA" id="ARBA00004141"/>
    </source>
</evidence>
<evidence type="ECO:0000313" key="9">
    <source>
        <dbReference type="EMBL" id="KAF2118618.1"/>
    </source>
</evidence>
<feature type="transmembrane region" description="Helical" evidence="7">
    <location>
        <begin position="307"/>
        <end position="326"/>
    </location>
</feature>
<evidence type="ECO:0000256" key="4">
    <source>
        <dbReference type="ARBA" id="ARBA00022989"/>
    </source>
</evidence>
<organism evidence="9 10">
    <name type="scientific">Lophiotrema nucula</name>
    <dbReference type="NCBI Taxonomy" id="690887"/>
    <lineage>
        <taxon>Eukaryota</taxon>
        <taxon>Fungi</taxon>
        <taxon>Dikarya</taxon>
        <taxon>Ascomycota</taxon>
        <taxon>Pezizomycotina</taxon>
        <taxon>Dothideomycetes</taxon>
        <taxon>Pleosporomycetidae</taxon>
        <taxon>Pleosporales</taxon>
        <taxon>Lophiotremataceae</taxon>
        <taxon>Lophiotrema</taxon>
    </lineage>
</organism>
<protein>
    <submittedName>
        <fullName evidence="9">TLC domain-containing protein</fullName>
    </submittedName>
</protein>
<dbReference type="InterPro" id="IPR006634">
    <property type="entry name" value="TLC-dom"/>
</dbReference>
<dbReference type="GO" id="GO:0016020">
    <property type="term" value="C:membrane"/>
    <property type="evidence" value="ECO:0007669"/>
    <property type="project" value="UniProtKB-SubCell"/>
</dbReference>
<feature type="transmembrane region" description="Helical" evidence="7">
    <location>
        <begin position="177"/>
        <end position="196"/>
    </location>
</feature>
<evidence type="ECO:0000313" key="10">
    <source>
        <dbReference type="Proteomes" id="UP000799770"/>
    </source>
</evidence>
<evidence type="ECO:0000256" key="3">
    <source>
        <dbReference type="ARBA" id="ARBA00022692"/>
    </source>
</evidence>
<feature type="domain" description="TLC" evidence="8">
    <location>
        <begin position="102"/>
        <end position="338"/>
    </location>
</feature>
<evidence type="ECO:0000256" key="2">
    <source>
        <dbReference type="ARBA" id="ARBA00009808"/>
    </source>
</evidence>
<feature type="transmembrane region" description="Helical" evidence="7">
    <location>
        <begin position="226"/>
        <end position="246"/>
    </location>
</feature>
<gene>
    <name evidence="9" type="ORF">BDV96DRAFT_643856</name>
</gene>
<evidence type="ECO:0000256" key="5">
    <source>
        <dbReference type="ARBA" id="ARBA00023136"/>
    </source>
</evidence>
<dbReference type="AlphaFoldDB" id="A0A6A5ZJK7"/>
<feature type="transmembrane region" description="Helical" evidence="7">
    <location>
        <begin position="64"/>
        <end position="90"/>
    </location>
</feature>
<evidence type="ECO:0000256" key="6">
    <source>
        <dbReference type="PROSITE-ProRule" id="PRU00205"/>
    </source>
</evidence>
<keyword evidence="3 6" id="KW-0812">Transmembrane</keyword>
<dbReference type="Proteomes" id="UP000799770">
    <property type="component" value="Unassembled WGS sequence"/>
</dbReference>
<dbReference type="PIRSF" id="PIRSF005225">
    <property type="entry name" value="LAG1_LAC1"/>
    <property type="match status" value="1"/>
</dbReference>
<dbReference type="PANTHER" id="PTHR12560:SF0">
    <property type="entry name" value="LD18904P"/>
    <property type="match status" value="1"/>
</dbReference>
<dbReference type="PROSITE" id="PS50922">
    <property type="entry name" value="TLC"/>
    <property type="match status" value="1"/>
</dbReference>
<keyword evidence="10" id="KW-1185">Reference proteome</keyword>
<feature type="transmembrane region" description="Helical" evidence="7">
    <location>
        <begin position="111"/>
        <end position="132"/>
    </location>
</feature>
<comment type="similarity">
    <text evidence="2">Belongs to the sphingosine N-acyltransferase family.</text>
</comment>
<comment type="subcellular location">
    <subcellularLocation>
        <location evidence="1">Membrane</location>
        <topology evidence="1">Multi-pass membrane protein</topology>
    </subcellularLocation>
</comment>
<proteinExistence type="inferred from homology"/>
<dbReference type="InterPro" id="IPR016439">
    <property type="entry name" value="Lag1/Lac1-like"/>
</dbReference>
<dbReference type="GO" id="GO:0046513">
    <property type="term" value="P:ceramide biosynthetic process"/>
    <property type="evidence" value="ECO:0007669"/>
    <property type="project" value="InterPro"/>
</dbReference>
<dbReference type="GO" id="GO:0050291">
    <property type="term" value="F:sphingosine N-acyltransferase activity"/>
    <property type="evidence" value="ECO:0007669"/>
    <property type="project" value="InterPro"/>
</dbReference>
<accession>A0A6A5ZJK7</accession>
<keyword evidence="5 6" id="KW-0472">Membrane</keyword>
<dbReference type="SMART" id="SM00724">
    <property type="entry name" value="TLC"/>
    <property type="match status" value="1"/>
</dbReference>
<sequence>MARNAKDGPAESFTARHQIGVSASLLFVLWLSRAARFPSDIGGLYRLSYYDDISGEYGRGPNDFYFVLFWLIVFIGLRIAVMDYVLRPLARGLGARRSRDAQRFSERSYNMLYHLISFGVGMHLWIYSKYWSELREMWTDTPVTGISGMMKGYYLLSFAFALQQIVIIHIEQARSDHWAMLAHHIVTSVLLFGSYSLYQTRVGSVIVCIMDVADIFLSLTKVFNYLAWHTACNITFLVFFIVWFVTRHVIYPMIVWSVYADAFDTIPLGCFSAVTGRRLSQPKASSIVHYLQPFVYSDGTVCIDTRVYWSMLILLGTLEILMLFWFSAAAKIIWAFITGSDVNDTRSEVDEKEMVEEATNGVIPSIEKAKVN</sequence>
<evidence type="ECO:0000256" key="7">
    <source>
        <dbReference type="SAM" id="Phobius"/>
    </source>
</evidence>
<reference evidence="9" key="1">
    <citation type="journal article" date="2020" name="Stud. Mycol.">
        <title>101 Dothideomycetes genomes: a test case for predicting lifestyles and emergence of pathogens.</title>
        <authorList>
            <person name="Haridas S."/>
            <person name="Albert R."/>
            <person name="Binder M."/>
            <person name="Bloem J."/>
            <person name="Labutti K."/>
            <person name="Salamov A."/>
            <person name="Andreopoulos B."/>
            <person name="Baker S."/>
            <person name="Barry K."/>
            <person name="Bills G."/>
            <person name="Bluhm B."/>
            <person name="Cannon C."/>
            <person name="Castanera R."/>
            <person name="Culley D."/>
            <person name="Daum C."/>
            <person name="Ezra D."/>
            <person name="Gonzalez J."/>
            <person name="Henrissat B."/>
            <person name="Kuo A."/>
            <person name="Liang C."/>
            <person name="Lipzen A."/>
            <person name="Lutzoni F."/>
            <person name="Magnuson J."/>
            <person name="Mondo S."/>
            <person name="Nolan M."/>
            <person name="Ohm R."/>
            <person name="Pangilinan J."/>
            <person name="Park H.-J."/>
            <person name="Ramirez L."/>
            <person name="Alfaro M."/>
            <person name="Sun H."/>
            <person name="Tritt A."/>
            <person name="Yoshinaga Y."/>
            <person name="Zwiers L.-H."/>
            <person name="Turgeon B."/>
            <person name="Goodwin S."/>
            <person name="Spatafora J."/>
            <person name="Crous P."/>
            <person name="Grigoriev I."/>
        </authorList>
    </citation>
    <scope>NUCLEOTIDE SEQUENCE</scope>
    <source>
        <strain evidence="9">CBS 627.86</strain>
    </source>
</reference>
<keyword evidence="4 7" id="KW-1133">Transmembrane helix</keyword>
<evidence type="ECO:0000259" key="8">
    <source>
        <dbReference type="PROSITE" id="PS50922"/>
    </source>
</evidence>
<feature type="transmembrane region" description="Helical" evidence="7">
    <location>
        <begin position="152"/>
        <end position="170"/>
    </location>
</feature>
<dbReference type="Pfam" id="PF03798">
    <property type="entry name" value="TRAM_LAG1_CLN8"/>
    <property type="match status" value="1"/>
</dbReference>